<dbReference type="AlphaFoldDB" id="A0A7S2SZZ4"/>
<dbReference type="InterPro" id="IPR020094">
    <property type="entry name" value="TruA/RsuA/RluB/E/F_N"/>
</dbReference>
<feature type="domain" description="Pseudouridine synthase I TruA alpha/beta" evidence="6">
    <location>
        <begin position="291"/>
        <end position="404"/>
    </location>
</feature>
<dbReference type="Gene3D" id="3.30.70.660">
    <property type="entry name" value="Pseudouridine synthase I, catalytic domain, C-terminal subdomain"/>
    <property type="match status" value="1"/>
</dbReference>
<dbReference type="InterPro" id="IPR001406">
    <property type="entry name" value="PsdUridine_synth_TruA"/>
</dbReference>
<proteinExistence type="inferred from homology"/>
<evidence type="ECO:0000256" key="5">
    <source>
        <dbReference type="SAM" id="MobiDB-lite"/>
    </source>
</evidence>
<dbReference type="SUPFAM" id="SSF55120">
    <property type="entry name" value="Pseudouridine synthase"/>
    <property type="match status" value="1"/>
</dbReference>
<keyword evidence="3 4" id="KW-0413">Isomerase</keyword>
<accession>A0A7S2SZZ4</accession>
<feature type="compositionally biased region" description="Basic residues" evidence="5">
    <location>
        <begin position="86"/>
        <end position="99"/>
    </location>
</feature>
<dbReference type="PANTHER" id="PTHR11142">
    <property type="entry name" value="PSEUDOURIDYLATE SYNTHASE"/>
    <property type="match status" value="1"/>
</dbReference>
<gene>
    <name evidence="7" type="ORF">CPRI1469_LOCUS2410</name>
</gene>
<evidence type="ECO:0000256" key="1">
    <source>
        <dbReference type="ARBA" id="ARBA00009375"/>
    </source>
</evidence>
<reference evidence="7" key="1">
    <citation type="submission" date="2021-01" db="EMBL/GenBank/DDBJ databases">
        <authorList>
            <person name="Corre E."/>
            <person name="Pelletier E."/>
            <person name="Niang G."/>
            <person name="Scheremetjew M."/>
            <person name="Finn R."/>
            <person name="Kale V."/>
            <person name="Holt S."/>
            <person name="Cochrane G."/>
            <person name="Meng A."/>
            <person name="Brown T."/>
            <person name="Cohen L."/>
        </authorList>
    </citation>
    <scope>NUCLEOTIDE SEQUENCE</scope>
    <source>
        <strain evidence="7">CCMP1205</strain>
    </source>
</reference>
<organism evidence="7">
    <name type="scientific">Chloropicon primus</name>
    <dbReference type="NCBI Taxonomy" id="1764295"/>
    <lineage>
        <taxon>Eukaryota</taxon>
        <taxon>Viridiplantae</taxon>
        <taxon>Chlorophyta</taxon>
        <taxon>Chloropicophyceae</taxon>
        <taxon>Chloropicales</taxon>
        <taxon>Chloropicaceae</taxon>
        <taxon>Chloropicon</taxon>
    </lineage>
</organism>
<evidence type="ECO:0000256" key="2">
    <source>
        <dbReference type="ARBA" id="ARBA00022694"/>
    </source>
</evidence>
<evidence type="ECO:0000259" key="6">
    <source>
        <dbReference type="Pfam" id="PF01416"/>
    </source>
</evidence>
<dbReference type="InterPro" id="IPR020095">
    <property type="entry name" value="PsdUridine_synth_TruA_C"/>
</dbReference>
<dbReference type="EC" id="5.4.99.12" evidence="4"/>
<comment type="catalytic activity">
    <reaction evidence="4">
        <text>uridine(38/39/40) in tRNA = pseudouridine(38/39/40) in tRNA</text>
        <dbReference type="Rhea" id="RHEA:22376"/>
        <dbReference type="Rhea" id="RHEA-COMP:10085"/>
        <dbReference type="Rhea" id="RHEA-COMP:10087"/>
        <dbReference type="ChEBI" id="CHEBI:65314"/>
        <dbReference type="ChEBI" id="CHEBI:65315"/>
        <dbReference type="EC" id="5.4.99.12"/>
    </reaction>
</comment>
<evidence type="ECO:0000313" key="7">
    <source>
        <dbReference type="EMBL" id="CAD9713558.1"/>
    </source>
</evidence>
<keyword evidence="2 4" id="KW-0819">tRNA processing</keyword>
<dbReference type="InterPro" id="IPR020103">
    <property type="entry name" value="PsdUridine_synth_cat_dom_sf"/>
</dbReference>
<dbReference type="Gene3D" id="3.30.70.580">
    <property type="entry name" value="Pseudouridine synthase I, catalytic domain, N-terminal subdomain"/>
    <property type="match status" value="1"/>
</dbReference>
<sequence>MVEPCGFRLPRSGGRGADALHRRKGARRRVGCLLGNSLGIGPLGAVESHRRLRSESVSHVHVPQPRSEGIASAPRHSVEPRCQRGGLHRPWPRALRRGGRGQDRPWPLPAGDGFVSDRSRRGKESEASLTKHVVLVKYVGTDFAGFQYQPENGKTWSRLETVQGKLLKALSTALNTGSFKALRMRAASRTDAGVHAHGQVVEFRSARVFKDGTVESRKLLRSLNSLLPPGVRCVWVSDVPDSFHVIQNCARKQYNYYISFNPVYEDPFTFETRHRIKSEAGDGFVERMGRAAKAMEGLHDFTAFSNKTHDGIDREAVRHVEKCEVRLDSSSPGSGSIYVVCRGKGFLYRQVRHMVGAMLWHAQGKLDLTEIERALRDGKSFVDSGGRKWKPAPAKGLHLMWCEFQTLDNGLSIPLPHQL</sequence>
<dbReference type="EMBL" id="HBHL01003855">
    <property type="protein sequence ID" value="CAD9713558.1"/>
    <property type="molecule type" value="Transcribed_RNA"/>
</dbReference>
<dbReference type="PANTHER" id="PTHR11142:SF0">
    <property type="entry name" value="TRNA PSEUDOURIDINE SYNTHASE-LIKE 1"/>
    <property type="match status" value="1"/>
</dbReference>
<comment type="similarity">
    <text evidence="1 4">Belongs to the tRNA pseudouridine synthase TruA family.</text>
</comment>
<dbReference type="InterPro" id="IPR020097">
    <property type="entry name" value="PsdUridine_synth_TruA_a/b_dom"/>
</dbReference>
<dbReference type="HAMAP" id="MF_00171">
    <property type="entry name" value="TruA"/>
    <property type="match status" value="1"/>
</dbReference>
<dbReference type="GO" id="GO:0031119">
    <property type="term" value="P:tRNA pseudouridine synthesis"/>
    <property type="evidence" value="ECO:0007669"/>
    <property type="project" value="TreeGrafter"/>
</dbReference>
<name>A0A7S2SZZ4_9CHLO</name>
<dbReference type="GO" id="GO:0003723">
    <property type="term" value="F:RNA binding"/>
    <property type="evidence" value="ECO:0007669"/>
    <property type="project" value="InterPro"/>
</dbReference>
<dbReference type="GO" id="GO:0160147">
    <property type="term" value="F:tRNA pseudouridine(38-40) synthase activity"/>
    <property type="evidence" value="ECO:0007669"/>
    <property type="project" value="UniProtKB-EC"/>
</dbReference>
<evidence type="ECO:0000256" key="3">
    <source>
        <dbReference type="ARBA" id="ARBA00023235"/>
    </source>
</evidence>
<dbReference type="Pfam" id="PF01416">
    <property type="entry name" value="PseudoU_synth_1"/>
    <property type="match status" value="1"/>
</dbReference>
<evidence type="ECO:0000256" key="4">
    <source>
        <dbReference type="RuleBase" id="RU003792"/>
    </source>
</evidence>
<protein>
    <recommendedName>
        <fullName evidence="4">tRNA pseudouridine synthase</fullName>
        <ecNumber evidence="4">5.4.99.12</ecNumber>
    </recommendedName>
</protein>
<feature type="region of interest" description="Disordered" evidence="5">
    <location>
        <begin position="56"/>
        <end position="123"/>
    </location>
</feature>